<evidence type="ECO:0000259" key="10">
    <source>
        <dbReference type="Pfam" id="PF25597"/>
    </source>
</evidence>
<dbReference type="GO" id="GO:0003964">
    <property type="term" value="F:RNA-directed DNA polymerase activity"/>
    <property type="evidence" value="ECO:0007669"/>
    <property type="project" value="UniProtKB-KW"/>
</dbReference>
<dbReference type="GO" id="GO:0046872">
    <property type="term" value="F:metal ion binding"/>
    <property type="evidence" value="ECO:0007669"/>
    <property type="project" value="UniProtKB-KW"/>
</dbReference>
<dbReference type="PANTHER" id="PTHR42648:SF11">
    <property type="entry name" value="TRANSPOSON TY4-P GAG-POL POLYPROTEIN"/>
    <property type="match status" value="1"/>
</dbReference>
<dbReference type="InterPro" id="IPR057670">
    <property type="entry name" value="SH3_retrovirus"/>
</dbReference>
<dbReference type="Pfam" id="PF25597">
    <property type="entry name" value="SH3_retrovirus"/>
    <property type="match status" value="1"/>
</dbReference>
<accession>A0A1Q3ALW4</accession>
<keyword evidence="7" id="KW-0695">RNA-directed DNA polymerase</keyword>
<dbReference type="GO" id="GO:0006310">
    <property type="term" value="P:DNA recombination"/>
    <property type="evidence" value="ECO:0007669"/>
    <property type="project" value="UniProtKB-KW"/>
</dbReference>
<dbReference type="GO" id="GO:0003887">
    <property type="term" value="F:DNA-directed DNA polymerase activity"/>
    <property type="evidence" value="ECO:0007669"/>
    <property type="project" value="UniProtKB-KW"/>
</dbReference>
<proteinExistence type="predicted"/>
<keyword evidence="12" id="KW-1185">Reference proteome</keyword>
<evidence type="ECO:0000313" key="11">
    <source>
        <dbReference type="EMBL" id="GAV56533.1"/>
    </source>
</evidence>
<keyword evidence="2" id="KW-0479">Metal-binding</keyword>
<keyword evidence="1" id="KW-0540">Nuclease</keyword>
<comment type="caution">
    <text evidence="11">The sequence shown here is derived from an EMBL/GenBank/DDBJ whole genome shotgun (WGS) entry which is preliminary data.</text>
</comment>
<dbReference type="InterPro" id="IPR039537">
    <property type="entry name" value="Retrotran_Ty1/copia-like"/>
</dbReference>
<dbReference type="GO" id="GO:0015074">
    <property type="term" value="P:DNA integration"/>
    <property type="evidence" value="ECO:0007669"/>
    <property type="project" value="UniProtKB-KW"/>
</dbReference>
<keyword evidence="8" id="KW-0548">Nucleotidyltransferase</keyword>
<evidence type="ECO:0000256" key="5">
    <source>
        <dbReference type="ARBA" id="ARBA00022842"/>
    </source>
</evidence>
<dbReference type="OrthoDB" id="6930669at2759"/>
<keyword evidence="4" id="KW-0378">Hydrolase</keyword>
<dbReference type="SUPFAM" id="SSF53098">
    <property type="entry name" value="Ribonuclease H-like"/>
    <property type="match status" value="1"/>
</dbReference>
<evidence type="ECO:0000313" key="12">
    <source>
        <dbReference type="Proteomes" id="UP000187406"/>
    </source>
</evidence>
<dbReference type="AlphaFoldDB" id="A0A1Q3ALW4"/>
<reference evidence="12" key="1">
    <citation type="submission" date="2016-04" db="EMBL/GenBank/DDBJ databases">
        <title>Cephalotus genome sequencing.</title>
        <authorList>
            <person name="Fukushima K."/>
            <person name="Hasebe M."/>
            <person name="Fang X."/>
        </authorList>
    </citation>
    <scope>NUCLEOTIDE SEQUENCE [LARGE SCALE GENOMIC DNA]</scope>
    <source>
        <strain evidence="12">cv. St1</strain>
    </source>
</reference>
<dbReference type="EMBL" id="BDDD01000002">
    <property type="protein sequence ID" value="GAV56533.1"/>
    <property type="molecule type" value="Genomic_DNA"/>
</dbReference>
<evidence type="ECO:0000256" key="4">
    <source>
        <dbReference type="ARBA" id="ARBA00022801"/>
    </source>
</evidence>
<keyword evidence="8" id="KW-0808">Transferase</keyword>
<evidence type="ECO:0000256" key="7">
    <source>
        <dbReference type="ARBA" id="ARBA00022918"/>
    </source>
</evidence>
<dbReference type="Proteomes" id="UP000187406">
    <property type="component" value="Unassembled WGS sequence"/>
</dbReference>
<keyword evidence="8" id="KW-0239">DNA-directed DNA polymerase</keyword>
<gene>
    <name evidence="11" type="ORF">CFOL_v3_00075</name>
</gene>
<keyword evidence="3" id="KW-0255">Endonuclease</keyword>
<keyword evidence="5" id="KW-0460">Magnesium</keyword>
<dbReference type="InParanoid" id="A0A1Q3ALW4"/>
<dbReference type="GO" id="GO:0004519">
    <property type="term" value="F:endonuclease activity"/>
    <property type="evidence" value="ECO:0007669"/>
    <property type="project" value="UniProtKB-KW"/>
</dbReference>
<evidence type="ECO:0000256" key="9">
    <source>
        <dbReference type="ARBA" id="ARBA00023172"/>
    </source>
</evidence>
<evidence type="ECO:0000256" key="3">
    <source>
        <dbReference type="ARBA" id="ARBA00022759"/>
    </source>
</evidence>
<organism evidence="11 12">
    <name type="scientific">Cephalotus follicularis</name>
    <name type="common">Albany pitcher plant</name>
    <dbReference type="NCBI Taxonomy" id="3775"/>
    <lineage>
        <taxon>Eukaryota</taxon>
        <taxon>Viridiplantae</taxon>
        <taxon>Streptophyta</taxon>
        <taxon>Embryophyta</taxon>
        <taxon>Tracheophyta</taxon>
        <taxon>Spermatophyta</taxon>
        <taxon>Magnoliopsida</taxon>
        <taxon>eudicotyledons</taxon>
        <taxon>Gunneridae</taxon>
        <taxon>Pentapetalae</taxon>
        <taxon>rosids</taxon>
        <taxon>fabids</taxon>
        <taxon>Oxalidales</taxon>
        <taxon>Cephalotaceae</taxon>
        <taxon>Cephalotus</taxon>
    </lineage>
</organism>
<evidence type="ECO:0000256" key="6">
    <source>
        <dbReference type="ARBA" id="ARBA00022908"/>
    </source>
</evidence>
<sequence>MGRTMLCENNLPKYLWAETVNTSCYIINRVMIPSILKKTPYELFKERKPNVSHLRPFGCKVFILNNGKDNLGKFDAKSDERIFLGYSLNSKTYRVFNKRTLIIEESIHVLFEESNSAPRKRDDIDDVGIIDQLEGWTSPRLMMKLTKLKKKVFMKKKFNKLKSQRSP</sequence>
<keyword evidence="9" id="KW-0233">DNA recombination</keyword>
<dbReference type="InterPro" id="IPR012337">
    <property type="entry name" value="RNaseH-like_sf"/>
</dbReference>
<name>A0A1Q3ALW4_CEPFO</name>
<evidence type="ECO:0000256" key="1">
    <source>
        <dbReference type="ARBA" id="ARBA00022722"/>
    </source>
</evidence>
<evidence type="ECO:0000256" key="8">
    <source>
        <dbReference type="ARBA" id="ARBA00022932"/>
    </source>
</evidence>
<dbReference type="PANTHER" id="PTHR42648">
    <property type="entry name" value="TRANSPOSASE, PUTATIVE-RELATED"/>
    <property type="match status" value="1"/>
</dbReference>
<feature type="domain" description="Retroviral polymerase SH3-like" evidence="10">
    <location>
        <begin position="59"/>
        <end position="122"/>
    </location>
</feature>
<keyword evidence="6" id="KW-0229">DNA integration</keyword>
<dbReference type="GO" id="GO:0016787">
    <property type="term" value="F:hydrolase activity"/>
    <property type="evidence" value="ECO:0007669"/>
    <property type="project" value="UniProtKB-KW"/>
</dbReference>
<evidence type="ECO:0000256" key="2">
    <source>
        <dbReference type="ARBA" id="ARBA00022723"/>
    </source>
</evidence>
<protein>
    <recommendedName>
        <fullName evidence="10">Retroviral polymerase SH3-like domain-containing protein</fullName>
    </recommendedName>
</protein>